<dbReference type="HOGENOM" id="CLU_033926_1_0_1"/>
<feature type="compositionally biased region" description="Low complexity" evidence="1">
    <location>
        <begin position="221"/>
        <end position="248"/>
    </location>
</feature>
<dbReference type="AlphaFoldDB" id="A0A0C9VRQ7"/>
<evidence type="ECO:0000313" key="4">
    <source>
        <dbReference type="Proteomes" id="UP000054279"/>
    </source>
</evidence>
<feature type="compositionally biased region" description="Polar residues" evidence="1">
    <location>
        <begin position="1"/>
        <end position="27"/>
    </location>
</feature>
<evidence type="ECO:0000313" key="3">
    <source>
        <dbReference type="EMBL" id="KIJ45102.1"/>
    </source>
</evidence>
<feature type="compositionally biased region" description="Basic and acidic residues" evidence="1">
    <location>
        <begin position="190"/>
        <end position="201"/>
    </location>
</feature>
<accession>A0A0C9VRQ7</accession>
<feature type="region of interest" description="Disordered" evidence="1">
    <location>
        <begin position="133"/>
        <end position="160"/>
    </location>
</feature>
<organism evidence="3 4">
    <name type="scientific">Sphaerobolus stellatus (strain SS14)</name>
    <dbReference type="NCBI Taxonomy" id="990650"/>
    <lineage>
        <taxon>Eukaryota</taxon>
        <taxon>Fungi</taxon>
        <taxon>Dikarya</taxon>
        <taxon>Basidiomycota</taxon>
        <taxon>Agaricomycotina</taxon>
        <taxon>Agaricomycetes</taxon>
        <taxon>Phallomycetidae</taxon>
        <taxon>Geastrales</taxon>
        <taxon>Sphaerobolaceae</taxon>
        <taxon>Sphaerobolus</taxon>
    </lineage>
</organism>
<sequence>MSSNTRRSSEVAQRQNSFNMSSLTRKTYPTAHKTAFRPSDEVIPDSEEERMNECLHGGDQNRSPFVTDSSKKAPVLSVDSDDSETEHSLVVPRPRLVRPQALQEPIVISSDSDEDVPARRRTARKFTQTIGEDPFLDDCCSPRKNPTDERGSPAKTTSIEYPEIVAISDVEDDDVFPLPQAIDTPQQTTGRDDIFDPDRSFNDSAILTFDPHVGARPVPRTPTSNNRKSTRSTRTVSTTDAATATPSKSTRKKKVSAEQQHLEEYARTLFAELNTAVFRKRIPDTTELVWNIRLTTTAGKAFYHRDGQRRVSTKIELSPKVVDCEERVRHTLSHEMCHLAVWIVDNDPNDTGHGASFKAWAARVSKERPDISISSRHSYEINYKYKWECIQCGKIYGRHSKSIDVETKACGVCNPPGKLKALFETPATRRSKRTTTGSKLASDSPRASPRRVDISPSKSKPSTPLANRLIINIPSSDDEVEELIQSLHIVSISQEK</sequence>
<dbReference type="PANTHER" id="PTHR23099:SF0">
    <property type="entry name" value="GERM CELL NUCLEAR ACIDIC PROTEIN"/>
    <property type="match status" value="1"/>
</dbReference>
<feature type="region of interest" description="Disordered" evidence="1">
    <location>
        <begin position="1"/>
        <end position="88"/>
    </location>
</feature>
<gene>
    <name evidence="3" type="ORF">M422DRAFT_29952</name>
</gene>
<dbReference type="EMBL" id="KN837113">
    <property type="protein sequence ID" value="KIJ45102.1"/>
    <property type="molecule type" value="Genomic_DNA"/>
</dbReference>
<proteinExistence type="predicted"/>
<name>A0A0C9VRQ7_SPHS4</name>
<reference evidence="3 4" key="1">
    <citation type="submission" date="2014-06" db="EMBL/GenBank/DDBJ databases">
        <title>Evolutionary Origins and Diversification of the Mycorrhizal Mutualists.</title>
        <authorList>
            <consortium name="DOE Joint Genome Institute"/>
            <consortium name="Mycorrhizal Genomics Consortium"/>
            <person name="Kohler A."/>
            <person name="Kuo A."/>
            <person name="Nagy L.G."/>
            <person name="Floudas D."/>
            <person name="Copeland A."/>
            <person name="Barry K.W."/>
            <person name="Cichocki N."/>
            <person name="Veneault-Fourrey C."/>
            <person name="LaButti K."/>
            <person name="Lindquist E.A."/>
            <person name="Lipzen A."/>
            <person name="Lundell T."/>
            <person name="Morin E."/>
            <person name="Murat C."/>
            <person name="Riley R."/>
            <person name="Ohm R."/>
            <person name="Sun H."/>
            <person name="Tunlid A."/>
            <person name="Henrissat B."/>
            <person name="Grigoriev I.V."/>
            <person name="Hibbett D.S."/>
            <person name="Martin F."/>
        </authorList>
    </citation>
    <scope>NUCLEOTIDE SEQUENCE [LARGE SCALE GENOMIC DNA]</scope>
    <source>
        <strain evidence="3 4">SS14</strain>
    </source>
</reference>
<dbReference type="PANTHER" id="PTHR23099">
    <property type="entry name" value="TRANSCRIPTIONAL REGULATOR"/>
    <property type="match status" value="1"/>
</dbReference>
<dbReference type="SMART" id="SM00731">
    <property type="entry name" value="SprT"/>
    <property type="match status" value="1"/>
</dbReference>
<dbReference type="GO" id="GO:0005634">
    <property type="term" value="C:nucleus"/>
    <property type="evidence" value="ECO:0007669"/>
    <property type="project" value="TreeGrafter"/>
</dbReference>
<protein>
    <recommendedName>
        <fullName evidence="2">SprT-like domain-containing protein</fullName>
    </recommendedName>
</protein>
<feature type="region of interest" description="Disordered" evidence="1">
    <location>
        <begin position="176"/>
        <end position="258"/>
    </location>
</feature>
<evidence type="ECO:0000256" key="1">
    <source>
        <dbReference type="SAM" id="MobiDB-lite"/>
    </source>
</evidence>
<dbReference type="GO" id="GO:0006950">
    <property type="term" value="P:response to stress"/>
    <property type="evidence" value="ECO:0007669"/>
    <property type="project" value="UniProtKB-ARBA"/>
</dbReference>
<dbReference type="Proteomes" id="UP000054279">
    <property type="component" value="Unassembled WGS sequence"/>
</dbReference>
<feature type="domain" description="SprT-like" evidence="2">
    <location>
        <begin position="263"/>
        <end position="420"/>
    </location>
</feature>
<dbReference type="Pfam" id="PF10263">
    <property type="entry name" value="SprT-like"/>
    <property type="match status" value="1"/>
</dbReference>
<dbReference type="OrthoDB" id="20772at2759"/>
<dbReference type="InterPro" id="IPR006640">
    <property type="entry name" value="SprT-like_domain"/>
</dbReference>
<evidence type="ECO:0000259" key="2">
    <source>
        <dbReference type="SMART" id="SM00731"/>
    </source>
</evidence>
<keyword evidence="4" id="KW-1185">Reference proteome</keyword>
<feature type="region of interest" description="Disordered" evidence="1">
    <location>
        <begin position="425"/>
        <end position="463"/>
    </location>
</feature>